<reference evidence="1 2" key="1">
    <citation type="submission" date="2020-03" db="EMBL/GenBank/DDBJ databases">
        <title>Genomic Encyclopedia of Type Strains, Phase IV (KMG-IV): sequencing the most valuable type-strain genomes for metagenomic binning, comparative biology and taxonomic classification.</title>
        <authorList>
            <person name="Goeker M."/>
        </authorList>
    </citation>
    <scope>NUCLEOTIDE SEQUENCE [LARGE SCALE GENOMIC DNA]</scope>
    <source>
        <strain evidence="1 2">DSM 26613</strain>
    </source>
</reference>
<sequence length="67" mass="7596">MKPKLSAVAVRQAHQDAKRLLADGIDPLDQDQRLPLMVFAVQERMGGASRTIIYEWVKKGHFPKPIK</sequence>
<dbReference type="RefSeq" id="WP_167661040.1">
    <property type="nucleotide sequence ID" value="NZ_BMCQ01000001.1"/>
</dbReference>
<organism evidence="1 2">
    <name type="scientific">Paenalcaligenes hominis</name>
    <dbReference type="NCBI Taxonomy" id="643674"/>
    <lineage>
        <taxon>Bacteria</taxon>
        <taxon>Pseudomonadati</taxon>
        <taxon>Pseudomonadota</taxon>
        <taxon>Betaproteobacteria</taxon>
        <taxon>Burkholderiales</taxon>
        <taxon>Alcaligenaceae</taxon>
        <taxon>Paenalcaligenes</taxon>
    </lineage>
</organism>
<evidence type="ECO:0000313" key="2">
    <source>
        <dbReference type="Proteomes" id="UP000783934"/>
    </source>
</evidence>
<evidence type="ECO:0000313" key="1">
    <source>
        <dbReference type="EMBL" id="NJB64940.1"/>
    </source>
</evidence>
<proteinExistence type="predicted"/>
<dbReference type="Proteomes" id="UP000783934">
    <property type="component" value="Unassembled WGS sequence"/>
</dbReference>
<keyword evidence="2" id="KW-1185">Reference proteome</keyword>
<dbReference type="Gene3D" id="1.10.238.160">
    <property type="match status" value="1"/>
</dbReference>
<protein>
    <recommendedName>
        <fullName evidence="3">Integrase</fullName>
    </recommendedName>
</protein>
<dbReference type="EMBL" id="JAATIZ010000002">
    <property type="protein sequence ID" value="NJB64940.1"/>
    <property type="molecule type" value="Genomic_DNA"/>
</dbReference>
<name>A0ABX0WPY8_9BURK</name>
<gene>
    <name evidence="1" type="ORF">GGR41_001169</name>
</gene>
<accession>A0ABX0WPY8</accession>
<evidence type="ECO:0008006" key="3">
    <source>
        <dbReference type="Google" id="ProtNLM"/>
    </source>
</evidence>
<comment type="caution">
    <text evidence="1">The sequence shown here is derived from an EMBL/GenBank/DDBJ whole genome shotgun (WGS) entry which is preliminary data.</text>
</comment>